<evidence type="ECO:0000256" key="1">
    <source>
        <dbReference type="SAM" id="Phobius"/>
    </source>
</evidence>
<feature type="transmembrane region" description="Helical" evidence="1">
    <location>
        <begin position="48"/>
        <end position="69"/>
    </location>
</feature>
<dbReference type="AlphaFoldDB" id="A0A172T9N5"/>
<dbReference type="EMBL" id="CP011387">
    <property type="protein sequence ID" value="ANE43646.1"/>
    <property type="molecule type" value="Genomic_DNA"/>
</dbReference>
<proteinExistence type="predicted"/>
<keyword evidence="3" id="KW-1185">Reference proteome</keyword>
<dbReference type="RefSeq" id="WP_064014714.1">
    <property type="nucleotide sequence ID" value="NZ_CP011387.1"/>
</dbReference>
<organism evidence="2 3">
    <name type="scientific">Deinococcus puniceus</name>
    <dbReference type="NCBI Taxonomy" id="1182568"/>
    <lineage>
        <taxon>Bacteria</taxon>
        <taxon>Thermotogati</taxon>
        <taxon>Deinococcota</taxon>
        <taxon>Deinococci</taxon>
        <taxon>Deinococcales</taxon>
        <taxon>Deinococcaceae</taxon>
        <taxon>Deinococcus</taxon>
    </lineage>
</organism>
<dbReference type="OrthoDB" id="72397at2"/>
<dbReference type="PATRIC" id="fig|1182568.3.peg.1566"/>
<evidence type="ECO:0000313" key="2">
    <source>
        <dbReference type="EMBL" id="ANE43646.1"/>
    </source>
</evidence>
<dbReference type="STRING" id="1182568.SU48_07535"/>
<dbReference type="KEGG" id="dpu:SU48_07535"/>
<gene>
    <name evidence="2" type="ORF">SU48_07535</name>
</gene>
<accession>A0A172T9N5</accession>
<reference evidence="2 3" key="1">
    <citation type="submission" date="2015-01" db="EMBL/GenBank/DDBJ databases">
        <title>Deinococcus puniceus/DY1/ whole genome sequencing.</title>
        <authorList>
            <person name="Kim M.K."/>
            <person name="Srinivasan S."/>
            <person name="Lee J.-J."/>
        </authorList>
    </citation>
    <scope>NUCLEOTIDE SEQUENCE [LARGE SCALE GENOMIC DNA]</scope>
    <source>
        <strain evidence="2 3">DY1</strain>
    </source>
</reference>
<protein>
    <submittedName>
        <fullName evidence="2">Uncharacterized protein</fullName>
    </submittedName>
</protein>
<feature type="transmembrane region" description="Helical" evidence="1">
    <location>
        <begin position="89"/>
        <end position="106"/>
    </location>
</feature>
<keyword evidence="1" id="KW-1133">Transmembrane helix</keyword>
<feature type="transmembrane region" description="Helical" evidence="1">
    <location>
        <begin position="6"/>
        <end position="28"/>
    </location>
</feature>
<feature type="transmembrane region" description="Helical" evidence="1">
    <location>
        <begin position="118"/>
        <end position="137"/>
    </location>
</feature>
<dbReference type="Proteomes" id="UP000077363">
    <property type="component" value="Chromosome"/>
</dbReference>
<name>A0A172T9N5_9DEIO</name>
<keyword evidence="1" id="KW-0472">Membrane</keyword>
<evidence type="ECO:0000313" key="3">
    <source>
        <dbReference type="Proteomes" id="UP000077363"/>
    </source>
</evidence>
<keyword evidence="1" id="KW-0812">Transmembrane</keyword>
<sequence>MATLYLILLTFHNITRWLVLIAGVWALIRTVPALSGDKEFTAADRRPVVLFAGSVHLQVVLGLLLFGLLGSQGAGAFADRSSSYQWQHVGLGLIAAVTATLASALSKRAATDRAKFRVAALWTAVTLLILLVSIPWWRPLLRLFS</sequence>